<accession>A0A371ETE7</accession>
<protein>
    <submittedName>
        <fullName evidence="2">Photosystem II D2 protein</fullName>
    </submittedName>
</protein>
<gene>
    <name evidence="2" type="primary">psbD</name>
    <name evidence="2" type="ORF">CR513_51573</name>
</gene>
<keyword evidence="3" id="KW-1185">Reference proteome</keyword>
<comment type="caution">
    <text evidence="2">The sequence shown here is derived from an EMBL/GenBank/DDBJ whole genome shotgun (WGS) entry which is preliminary data.</text>
</comment>
<evidence type="ECO:0000313" key="2">
    <source>
        <dbReference type="EMBL" id="RDX69331.1"/>
    </source>
</evidence>
<dbReference type="Proteomes" id="UP000257109">
    <property type="component" value="Unassembled WGS sequence"/>
</dbReference>
<keyword evidence="1" id="KW-0812">Transmembrane</keyword>
<evidence type="ECO:0000256" key="1">
    <source>
        <dbReference type="SAM" id="Phobius"/>
    </source>
</evidence>
<sequence>MEVVRVSSIALLTASSPKYLGLLFLINIAYISLLFVHVSGRMSALRVVDPTLSLCAYCFASQEICVVKDPKFEIFYTKNIL</sequence>
<organism evidence="2 3">
    <name type="scientific">Mucuna pruriens</name>
    <name type="common">Velvet bean</name>
    <name type="synonym">Dolichos pruriens</name>
    <dbReference type="NCBI Taxonomy" id="157652"/>
    <lineage>
        <taxon>Eukaryota</taxon>
        <taxon>Viridiplantae</taxon>
        <taxon>Streptophyta</taxon>
        <taxon>Embryophyta</taxon>
        <taxon>Tracheophyta</taxon>
        <taxon>Spermatophyta</taxon>
        <taxon>Magnoliopsida</taxon>
        <taxon>eudicotyledons</taxon>
        <taxon>Gunneridae</taxon>
        <taxon>Pentapetalae</taxon>
        <taxon>rosids</taxon>
        <taxon>fabids</taxon>
        <taxon>Fabales</taxon>
        <taxon>Fabaceae</taxon>
        <taxon>Papilionoideae</taxon>
        <taxon>50 kb inversion clade</taxon>
        <taxon>NPAAA clade</taxon>
        <taxon>indigoferoid/millettioid clade</taxon>
        <taxon>Phaseoleae</taxon>
        <taxon>Mucuna</taxon>
    </lineage>
</organism>
<proteinExistence type="predicted"/>
<dbReference type="AlphaFoldDB" id="A0A371ETE7"/>
<feature type="non-terminal residue" evidence="2">
    <location>
        <position position="1"/>
    </location>
</feature>
<dbReference type="STRING" id="157652.A0A371ETE7"/>
<name>A0A371ETE7_MUCPR</name>
<dbReference type="EMBL" id="QJKJ01012152">
    <property type="protein sequence ID" value="RDX69331.1"/>
    <property type="molecule type" value="Genomic_DNA"/>
</dbReference>
<evidence type="ECO:0000313" key="3">
    <source>
        <dbReference type="Proteomes" id="UP000257109"/>
    </source>
</evidence>
<keyword evidence="1" id="KW-0472">Membrane</keyword>
<reference evidence="2" key="1">
    <citation type="submission" date="2018-05" db="EMBL/GenBank/DDBJ databases">
        <title>Draft genome of Mucuna pruriens seed.</title>
        <authorList>
            <person name="Nnadi N.E."/>
            <person name="Vos R."/>
            <person name="Hasami M.H."/>
            <person name="Devisetty U.K."/>
            <person name="Aguiy J.C."/>
        </authorList>
    </citation>
    <scope>NUCLEOTIDE SEQUENCE [LARGE SCALE GENOMIC DNA]</scope>
    <source>
        <strain evidence="2">JCA_2017</strain>
    </source>
</reference>
<feature type="transmembrane region" description="Helical" evidence="1">
    <location>
        <begin position="20"/>
        <end position="38"/>
    </location>
</feature>
<keyword evidence="1" id="KW-1133">Transmembrane helix</keyword>
<dbReference type="OrthoDB" id="1247798at2759"/>